<dbReference type="RefSeq" id="WP_078078805.1">
    <property type="nucleotide sequence ID" value="NZ_CP018047.1"/>
</dbReference>
<proteinExistence type="predicted"/>
<reference evidence="1 2" key="1">
    <citation type="submission" date="2016-11" db="EMBL/GenBank/DDBJ databases">
        <title>Complete genome sequence of Streptomyces niveus SCSIO 3406.</title>
        <authorList>
            <person name="Zhu Q."/>
            <person name="Cheng W."/>
            <person name="Song Y."/>
            <person name="Li Q."/>
            <person name="Ju J."/>
        </authorList>
    </citation>
    <scope>NUCLEOTIDE SEQUENCE [LARGE SCALE GENOMIC DNA]</scope>
    <source>
        <strain evidence="1 2">SCSIO 3406</strain>
    </source>
</reference>
<dbReference type="EMBL" id="CP018047">
    <property type="protein sequence ID" value="AQU70128.1"/>
    <property type="molecule type" value="Genomic_DNA"/>
</dbReference>
<accession>A0A1U9R0S9</accession>
<protein>
    <submittedName>
        <fullName evidence="1">Uncharacterized protein</fullName>
    </submittedName>
</protein>
<gene>
    <name evidence="1" type="ORF">BBN63_32080</name>
</gene>
<evidence type="ECO:0000313" key="2">
    <source>
        <dbReference type="Proteomes" id="UP000189677"/>
    </source>
</evidence>
<dbReference type="KEGG" id="snw:BBN63_32080"/>
<organism evidence="1 2">
    <name type="scientific">Streptomyces niveus</name>
    <name type="common">Streptomyces spheroides</name>
    <dbReference type="NCBI Taxonomy" id="193462"/>
    <lineage>
        <taxon>Bacteria</taxon>
        <taxon>Bacillati</taxon>
        <taxon>Actinomycetota</taxon>
        <taxon>Actinomycetes</taxon>
        <taxon>Kitasatosporales</taxon>
        <taxon>Streptomycetaceae</taxon>
        <taxon>Streptomyces</taxon>
    </lineage>
</organism>
<sequence>MLTGRPLRADWAHPFYPGSAEGPGGPPTCPGPILDGHLAVETAEITYRAGRQIRVTLLIGTTRNDFIGFVATDSKDALFAQFGTGAARARAANDPHGTAPPLCFSRSCKRAAGLRARHDYVPLSNG</sequence>
<keyword evidence="2" id="KW-1185">Reference proteome</keyword>
<evidence type="ECO:0000313" key="1">
    <source>
        <dbReference type="EMBL" id="AQU70128.1"/>
    </source>
</evidence>
<dbReference type="AlphaFoldDB" id="A0A1U9R0S9"/>
<name>A0A1U9R0S9_STRNV</name>
<dbReference type="Proteomes" id="UP000189677">
    <property type="component" value="Chromosome"/>
</dbReference>